<dbReference type="Pfam" id="PF25767">
    <property type="entry name" value="ARM_TBCD_2nd"/>
    <property type="match status" value="1"/>
</dbReference>
<feature type="domain" description="Tubulin-folding cofactor D C-terminal" evidence="4">
    <location>
        <begin position="942"/>
        <end position="1130"/>
    </location>
</feature>
<name>A0A7I8K3H7_SPIIN</name>
<dbReference type="InterPro" id="IPR016024">
    <property type="entry name" value="ARM-type_fold"/>
</dbReference>
<dbReference type="GO" id="GO:0000226">
    <property type="term" value="P:microtubule cytoskeleton organization"/>
    <property type="evidence" value="ECO:0007669"/>
    <property type="project" value="TreeGrafter"/>
</dbReference>
<evidence type="ECO:0000256" key="3">
    <source>
        <dbReference type="SAM" id="MobiDB-lite"/>
    </source>
</evidence>
<dbReference type="GO" id="GO:0007023">
    <property type="term" value="P:post-chaperonin tubulin folding pathway"/>
    <property type="evidence" value="ECO:0007669"/>
    <property type="project" value="InterPro"/>
</dbReference>
<sequence>MEDVAASLATDATDDDEHDSKERVLFKYFLKEWELVKSLLDCIAANGGVADPSDVQKIRTIMDKYQEQGELLEPYLESIVSPLMLIVRSKTIQVGVDSDEILEIIKPLCIIIYSLVTVCGYKSVIKFFPHQVSDLELAVSLLEKCHTAVSVTSLRQESTGEMETKCVMLLWLYILVLIPFDISSIDTSIGDSNYLGGLEPPPLVLRLLGFSKDYLSSAGPMRKISCLLLARLITRPDMASAFHSFIEWGNQVFVSVTDEVVDHFRLLGVVEALTSIFKVGTRNMLNNVSTDIWSKSSVLLKSTTASRSPLLRKFLMKLFQNIGLVCLPHRSPSWRYLAVKNSFGETISLATNDKGGFSCYGQTIENNIPGEGHLEEDDGNIPEVIEEIIELLLSGLRDSDTVVRWSAAKGIGRITARLTASLSEDVLSSVLELFSPGEGDGSWHGGCLALAELARRGLLLPASFPRVVPVITKALHYDVRRGPHSVGSHVRDAAAYVCWAFGRAYSYTDMKAVLKQLAPHLLTIACYDREVNCRRAAAAAFQENVGRQGAFPHGIDLVNTADYFSLASRSNSYLHVAVLIAQHKDYLYPFAEELIRYKVPHWEKSLRELASQALSSLAKYDHEYFAEYILEKLFPCTLSPDLCMRHGATLAAGELVLALHHCGFVFATDKQKTISGIVPAIEKARLYRGKGGEMMRSSVSRFIECISLASIFLPNKLKGVLLETLNENLRHPNAQIQNSAVSALKHFVPAYLLTTRDNITPDIMSKHLSLLGDSNVAARRGAALALGVMPAELLVTNWRVVIGKLCGACKIQDDPDDRDVESRVNSVLGLVSVCETLTSEGKSVFFNGDEELQLYLLIKNEVLQTLFMALDDYTVDNRGDVGSWVREAAMEGLERSTYILCKRDSLGRTRPSGDNCLSDIPNVELSGTVQTSQLFDAELAVRLVGGIAKQAVEKIDKIRDAAARRLQRLLHNNNYFVPFIPHREILEGLIPGEANFQWGVSALSFPRFVQLLQFTCYSKTVLSGLVVSIGGLQDSLRKIATSSLLGYVQASDSSRDTTKDDKEHGLSVDLRWILQQYQKCDRVIIPTLKTIEILLSKNVFLGMEVNTQPFFLALMDSLVIELKGTKDFSKLLTGLSILGYVASLSEPIKSQSFSQILSFLAHRYPKIRKSAADQLYLVLLQNGNLMAEDKLGEALEILTETCWEGELDGAKHRRLELCKLAGVDISTHPNISRGSSKSSAKNAFTDENSSYSSLVGSSGF</sequence>
<evidence type="ECO:0000313" key="7">
    <source>
        <dbReference type="Proteomes" id="UP000663760"/>
    </source>
</evidence>
<dbReference type="InterPro" id="IPR011989">
    <property type="entry name" value="ARM-like"/>
</dbReference>
<keyword evidence="1" id="KW-0143">Chaperone</keyword>
<dbReference type="InterPro" id="IPR021133">
    <property type="entry name" value="HEAT_type_2"/>
</dbReference>
<proteinExistence type="predicted"/>
<accession>A0A7I8K3H7</accession>
<dbReference type="GO" id="GO:0048487">
    <property type="term" value="F:beta-tubulin binding"/>
    <property type="evidence" value="ECO:0007669"/>
    <property type="project" value="InterPro"/>
</dbReference>
<evidence type="ECO:0000259" key="5">
    <source>
        <dbReference type="Pfam" id="PF25767"/>
    </source>
</evidence>
<protein>
    <submittedName>
        <fullName evidence="6">Uncharacterized protein</fullName>
    </submittedName>
</protein>
<dbReference type="Proteomes" id="UP000663760">
    <property type="component" value="Chromosome 2"/>
</dbReference>
<dbReference type="GO" id="GO:0007021">
    <property type="term" value="P:tubulin complex assembly"/>
    <property type="evidence" value="ECO:0007669"/>
    <property type="project" value="InterPro"/>
</dbReference>
<evidence type="ECO:0000256" key="1">
    <source>
        <dbReference type="ARBA" id="ARBA00023186"/>
    </source>
</evidence>
<dbReference type="Pfam" id="PF23579">
    <property type="entry name" value="ARM_TBCD"/>
    <property type="match status" value="1"/>
</dbReference>
<keyword evidence="7" id="KW-1185">Reference proteome</keyword>
<feature type="compositionally biased region" description="Low complexity" evidence="3">
    <location>
        <begin position="1249"/>
        <end position="1260"/>
    </location>
</feature>
<dbReference type="PANTHER" id="PTHR12658">
    <property type="entry name" value="BETA-TUBULIN COFACTOR D"/>
    <property type="match status" value="1"/>
</dbReference>
<dbReference type="Gene3D" id="1.25.10.10">
    <property type="entry name" value="Leucine-rich Repeat Variant"/>
    <property type="match status" value="2"/>
</dbReference>
<feature type="domain" description="Tubulin-folding cofactor D ARM repeats" evidence="5">
    <location>
        <begin position="310"/>
        <end position="555"/>
    </location>
</feature>
<feature type="region of interest" description="Disordered" evidence="3">
    <location>
        <begin position="1231"/>
        <end position="1260"/>
    </location>
</feature>
<dbReference type="InterPro" id="IPR058033">
    <property type="entry name" value="ARM_TBCD_2nd"/>
</dbReference>
<dbReference type="GO" id="GO:0005096">
    <property type="term" value="F:GTPase activator activity"/>
    <property type="evidence" value="ECO:0007669"/>
    <property type="project" value="InterPro"/>
</dbReference>
<dbReference type="InterPro" id="IPR033162">
    <property type="entry name" value="TBCD"/>
</dbReference>
<feature type="repeat" description="HEAT" evidence="2">
    <location>
        <begin position="388"/>
        <end position="425"/>
    </location>
</feature>
<evidence type="ECO:0000313" key="6">
    <source>
        <dbReference type="EMBL" id="CAA7391679.1"/>
    </source>
</evidence>
<dbReference type="InterPro" id="IPR022577">
    <property type="entry name" value="TBCD_C"/>
</dbReference>
<feature type="compositionally biased region" description="Polar residues" evidence="3">
    <location>
        <begin position="1231"/>
        <end position="1248"/>
    </location>
</feature>
<dbReference type="OrthoDB" id="10253476at2759"/>
<dbReference type="SUPFAM" id="SSF48371">
    <property type="entry name" value="ARM repeat"/>
    <property type="match status" value="2"/>
</dbReference>
<gene>
    <name evidence="6" type="ORF">SI8410_02002941</name>
</gene>
<dbReference type="Pfam" id="PF12612">
    <property type="entry name" value="TFCD_C"/>
    <property type="match status" value="1"/>
</dbReference>
<evidence type="ECO:0000256" key="2">
    <source>
        <dbReference type="PROSITE-ProRule" id="PRU00103"/>
    </source>
</evidence>
<organism evidence="6 7">
    <name type="scientific">Spirodela intermedia</name>
    <name type="common">Intermediate duckweed</name>
    <dbReference type="NCBI Taxonomy" id="51605"/>
    <lineage>
        <taxon>Eukaryota</taxon>
        <taxon>Viridiplantae</taxon>
        <taxon>Streptophyta</taxon>
        <taxon>Embryophyta</taxon>
        <taxon>Tracheophyta</taxon>
        <taxon>Spermatophyta</taxon>
        <taxon>Magnoliopsida</taxon>
        <taxon>Liliopsida</taxon>
        <taxon>Araceae</taxon>
        <taxon>Lemnoideae</taxon>
        <taxon>Spirodela</taxon>
    </lineage>
</organism>
<dbReference type="AlphaFoldDB" id="A0A7I8K3H7"/>
<dbReference type="PROSITE" id="PS50077">
    <property type="entry name" value="HEAT_REPEAT"/>
    <property type="match status" value="1"/>
</dbReference>
<evidence type="ECO:0000259" key="4">
    <source>
        <dbReference type="Pfam" id="PF12612"/>
    </source>
</evidence>
<dbReference type="EMBL" id="LR746265">
    <property type="protein sequence ID" value="CAA7391679.1"/>
    <property type="molecule type" value="Genomic_DNA"/>
</dbReference>
<dbReference type="PANTHER" id="PTHR12658:SF0">
    <property type="entry name" value="TUBULIN-SPECIFIC CHAPERONE D"/>
    <property type="match status" value="1"/>
</dbReference>
<reference evidence="6" key="1">
    <citation type="submission" date="2020-02" db="EMBL/GenBank/DDBJ databases">
        <authorList>
            <person name="Scholz U."/>
            <person name="Mascher M."/>
            <person name="Fiebig A."/>
        </authorList>
    </citation>
    <scope>NUCLEOTIDE SEQUENCE</scope>
</reference>